<comment type="caution">
    <text evidence="4">The sequence shown here is derived from an EMBL/GenBank/DDBJ whole genome shotgun (WGS) entry which is preliminary data.</text>
</comment>
<reference evidence="4" key="1">
    <citation type="submission" date="2016-10" db="EMBL/GenBank/DDBJ databases">
        <title>Sequence of Gallionella enrichment culture.</title>
        <authorList>
            <person name="Poehlein A."/>
            <person name="Muehling M."/>
            <person name="Daniel R."/>
        </authorList>
    </citation>
    <scope>NUCLEOTIDE SEQUENCE</scope>
</reference>
<proteinExistence type="predicted"/>
<dbReference type="GO" id="GO:0016491">
    <property type="term" value="F:oxidoreductase activity"/>
    <property type="evidence" value="ECO:0007669"/>
    <property type="project" value="TreeGrafter"/>
</dbReference>
<dbReference type="NCBIfam" id="TIGR01905">
    <property type="entry name" value="paired_CXXCH_1"/>
    <property type="match status" value="2"/>
</dbReference>
<evidence type="ECO:0000259" key="3">
    <source>
        <dbReference type="Pfam" id="PF22678"/>
    </source>
</evidence>
<feature type="domain" description="Cytochrome c-type protein NrfB-like" evidence="3">
    <location>
        <begin position="73"/>
        <end position="160"/>
    </location>
</feature>
<dbReference type="InterPro" id="IPR036280">
    <property type="entry name" value="Multihaem_cyt_sf"/>
</dbReference>
<evidence type="ECO:0000256" key="1">
    <source>
        <dbReference type="ARBA" id="ARBA00022729"/>
    </source>
</evidence>
<dbReference type="NCBIfam" id="TIGR03508">
    <property type="entry name" value="decahem_SO"/>
    <property type="match status" value="1"/>
</dbReference>
<dbReference type="PANTHER" id="PTHR35038">
    <property type="entry name" value="DISSIMILATORY SULFITE REDUCTASE SIRA"/>
    <property type="match status" value="1"/>
</dbReference>
<dbReference type="AlphaFoldDB" id="A0A1J5S4K0"/>
<evidence type="ECO:0000313" key="4">
    <source>
        <dbReference type="EMBL" id="OIQ99055.1"/>
    </source>
</evidence>
<evidence type="ECO:0000259" key="2">
    <source>
        <dbReference type="Pfam" id="PF09699"/>
    </source>
</evidence>
<name>A0A1J5S4K0_9ZZZZ</name>
<dbReference type="InterPro" id="IPR051829">
    <property type="entry name" value="Multiheme_Cytochr_ET"/>
</dbReference>
<dbReference type="Pfam" id="PF22678">
    <property type="entry name" value="Cytochrom_c_NrfB-like"/>
    <property type="match status" value="1"/>
</dbReference>
<protein>
    <submittedName>
        <fullName evidence="4">Cytochrome c nitrite reductase pentaheme subunit</fullName>
    </submittedName>
</protein>
<accession>A0A1J5S4K0</accession>
<keyword evidence="1" id="KW-0732">Signal</keyword>
<dbReference type="Gene3D" id="3.90.10.10">
    <property type="entry name" value="Cytochrome C3"/>
    <property type="match status" value="1"/>
</dbReference>
<sequence length="325" mass="34440">MRLMKTFLAMCALLGGLGTAAVALAANATAPADRSLKGDAVCTRCHDATEMTPILAIYQTNHGVKGDSRTPGCQICHGASEAHVTNPKGTETRPAPDVIFGAKKAANYPYPPSSATVQTETCLSCHKGGQRTHWDGSQHQAEGLVCASCHTVHAADDRVRDRKTQREVCFTCHKEQRAQTKLISTHPIDAGKVVCSDCHNPHGSAGPKLLKKNTVNETCWQCHAEKRGPFLWEHQPVTEDCTNCHTPHGSNISPLLKSRPPFLCDECHDGPHQSASPVAGAVAGAQGGLTSATGLVSPGYGARSCMNCHPMVHGSNSPAGALLHR</sequence>
<dbReference type="Pfam" id="PF09699">
    <property type="entry name" value="Paired_CXXCH_1"/>
    <property type="match status" value="2"/>
</dbReference>
<feature type="domain" description="Doubled CXXCH motif" evidence="2">
    <location>
        <begin position="187"/>
        <end position="227"/>
    </location>
</feature>
<dbReference type="EMBL" id="MLJW01000111">
    <property type="protein sequence ID" value="OIQ99055.1"/>
    <property type="molecule type" value="Genomic_DNA"/>
</dbReference>
<gene>
    <name evidence="4" type="ORF">GALL_189690</name>
</gene>
<feature type="domain" description="Doubled CXXCH motif" evidence="2">
    <location>
        <begin position="234"/>
        <end position="270"/>
    </location>
</feature>
<dbReference type="InterPro" id="IPR020015">
    <property type="entry name" value="Decahaem_cyt-c_DmsE"/>
</dbReference>
<organism evidence="4">
    <name type="scientific">mine drainage metagenome</name>
    <dbReference type="NCBI Taxonomy" id="410659"/>
    <lineage>
        <taxon>unclassified sequences</taxon>
        <taxon>metagenomes</taxon>
        <taxon>ecological metagenomes</taxon>
    </lineage>
</organism>
<dbReference type="InterPro" id="IPR010177">
    <property type="entry name" value="Paired_CXXCH_1"/>
</dbReference>
<dbReference type="Gene3D" id="1.10.287.3080">
    <property type="match status" value="1"/>
</dbReference>
<dbReference type="PANTHER" id="PTHR35038:SF6">
    <property type="entry name" value="SURFACE LOCALIZED DECAHEME CYTOCHROME C LIPOPROTEIN"/>
    <property type="match status" value="1"/>
</dbReference>
<dbReference type="InterPro" id="IPR053875">
    <property type="entry name" value="Cytochrom_c_NrfB-like_dom"/>
</dbReference>
<dbReference type="SUPFAM" id="SSF48695">
    <property type="entry name" value="Multiheme cytochromes"/>
    <property type="match status" value="1"/>
</dbReference>